<name>A0A9W6UR53_9ACTN</name>
<gene>
    <name evidence="2" type="ORF">Kpho01_51590</name>
</gene>
<dbReference type="Gene3D" id="3.40.50.720">
    <property type="entry name" value="NAD(P)-binding Rossmann-like Domain"/>
    <property type="match status" value="1"/>
</dbReference>
<dbReference type="GO" id="GO:0005737">
    <property type="term" value="C:cytoplasm"/>
    <property type="evidence" value="ECO:0007669"/>
    <property type="project" value="TreeGrafter"/>
</dbReference>
<dbReference type="InterPro" id="IPR001509">
    <property type="entry name" value="Epimerase_deHydtase"/>
</dbReference>
<dbReference type="InterPro" id="IPR036291">
    <property type="entry name" value="NAD(P)-bd_dom_sf"/>
</dbReference>
<organism evidence="2 3">
    <name type="scientific">Kitasatospora phosalacinea</name>
    <dbReference type="NCBI Taxonomy" id="2065"/>
    <lineage>
        <taxon>Bacteria</taxon>
        <taxon>Bacillati</taxon>
        <taxon>Actinomycetota</taxon>
        <taxon>Actinomycetes</taxon>
        <taxon>Kitasatosporales</taxon>
        <taxon>Streptomycetaceae</taxon>
        <taxon>Kitasatospora</taxon>
    </lineage>
</organism>
<dbReference type="Pfam" id="PF01370">
    <property type="entry name" value="Epimerase"/>
    <property type="match status" value="1"/>
</dbReference>
<sequence length="300" mass="30967">MHVFVTGASGHLGSALVPDLLAAGHRVTGLARSDASAAALTAIGADVRRGDLDDLDGLRAAAAAADGVVHLAFKHEAMLGGDYAGAMADDLKAVRALVEALAGTDKPLVGTGGTGGGAAPGQLSLETRVAPGAPRTEAEQALVAAAADGVRTSVVRLPPVVHSPLDRHGFVPTLIRTARATGTSGYLGDGTNRWPAVHTLDAARLYRLALEHAPAGTRLHAVDDEGVPFREIAERIGIRLGLPTAPVPEADAPAHFSFLSLLVPLDLPASAEATRTLLDWHPTHPGLLDDLDQDHYFTED</sequence>
<dbReference type="GO" id="GO:0004029">
    <property type="term" value="F:aldehyde dehydrogenase (NAD+) activity"/>
    <property type="evidence" value="ECO:0007669"/>
    <property type="project" value="TreeGrafter"/>
</dbReference>
<evidence type="ECO:0000313" key="3">
    <source>
        <dbReference type="Proteomes" id="UP001165143"/>
    </source>
</evidence>
<dbReference type="PANTHER" id="PTHR48079">
    <property type="entry name" value="PROTEIN YEEZ"/>
    <property type="match status" value="1"/>
</dbReference>
<feature type="domain" description="NAD-dependent epimerase/dehydratase" evidence="1">
    <location>
        <begin position="3"/>
        <end position="215"/>
    </location>
</feature>
<dbReference type="Proteomes" id="UP001165143">
    <property type="component" value="Unassembled WGS sequence"/>
</dbReference>
<dbReference type="CDD" id="cd05262">
    <property type="entry name" value="SDR_a7"/>
    <property type="match status" value="1"/>
</dbReference>
<protein>
    <submittedName>
        <fullName evidence="2">Oxidoreductase</fullName>
    </submittedName>
</protein>
<dbReference type="AlphaFoldDB" id="A0A9W6UR53"/>
<dbReference type="EMBL" id="BSRX01000034">
    <property type="protein sequence ID" value="GLW57148.1"/>
    <property type="molecule type" value="Genomic_DNA"/>
</dbReference>
<evidence type="ECO:0000259" key="1">
    <source>
        <dbReference type="Pfam" id="PF01370"/>
    </source>
</evidence>
<comment type="caution">
    <text evidence="2">The sequence shown here is derived from an EMBL/GenBank/DDBJ whole genome shotgun (WGS) entry which is preliminary data.</text>
</comment>
<dbReference type="SUPFAM" id="SSF51735">
    <property type="entry name" value="NAD(P)-binding Rossmann-fold domains"/>
    <property type="match status" value="1"/>
</dbReference>
<accession>A0A9W6UR53</accession>
<reference evidence="2" key="1">
    <citation type="submission" date="2023-02" db="EMBL/GenBank/DDBJ databases">
        <title>Kitasatospora phosalacinea NBRC 14362.</title>
        <authorList>
            <person name="Ichikawa N."/>
            <person name="Sato H."/>
            <person name="Tonouchi N."/>
        </authorList>
    </citation>
    <scope>NUCLEOTIDE SEQUENCE</scope>
    <source>
        <strain evidence="2">NBRC 14362</strain>
    </source>
</reference>
<dbReference type="PANTHER" id="PTHR48079:SF6">
    <property type="entry name" value="NAD(P)-BINDING DOMAIN-CONTAINING PROTEIN-RELATED"/>
    <property type="match status" value="1"/>
</dbReference>
<evidence type="ECO:0000313" key="2">
    <source>
        <dbReference type="EMBL" id="GLW57148.1"/>
    </source>
</evidence>
<dbReference type="InterPro" id="IPR051783">
    <property type="entry name" value="NAD(P)-dependent_oxidoreduct"/>
</dbReference>
<dbReference type="OrthoDB" id="9787292at2"/>
<proteinExistence type="predicted"/>
<dbReference type="RefSeq" id="WP_033252049.1">
    <property type="nucleotide sequence ID" value="NZ_BSRX01000034.1"/>
</dbReference>